<keyword evidence="9" id="KW-1185">Reference proteome</keyword>
<dbReference type="Gene3D" id="3.40.50.1820">
    <property type="entry name" value="alpha/beta hydrolase"/>
    <property type="match status" value="1"/>
</dbReference>
<dbReference type="PANTHER" id="PTHR10030:SF37">
    <property type="entry name" value="ALPHA-L-FUCOSIDASE-RELATED"/>
    <property type="match status" value="1"/>
</dbReference>
<dbReference type="GO" id="GO:0004560">
    <property type="term" value="F:alpha-L-fucosidase activity"/>
    <property type="evidence" value="ECO:0007669"/>
    <property type="project" value="InterPro"/>
</dbReference>
<dbReference type="InterPro" id="IPR049492">
    <property type="entry name" value="BD-FAE-like_dom"/>
</dbReference>
<evidence type="ECO:0000256" key="2">
    <source>
        <dbReference type="ARBA" id="ARBA00012662"/>
    </source>
</evidence>
<dbReference type="InterPro" id="IPR000933">
    <property type="entry name" value="Glyco_hydro_29"/>
</dbReference>
<dbReference type="SMART" id="SM00812">
    <property type="entry name" value="Alpha_L_fucos"/>
    <property type="match status" value="1"/>
</dbReference>
<evidence type="ECO:0000313" key="8">
    <source>
        <dbReference type="EMBL" id="MBK1875889.1"/>
    </source>
</evidence>
<comment type="similarity">
    <text evidence="1">Belongs to the glycosyl hydrolase 29 family.</text>
</comment>
<accession>A0A934RXW0</accession>
<evidence type="ECO:0000259" key="7">
    <source>
        <dbReference type="Pfam" id="PF20434"/>
    </source>
</evidence>
<dbReference type="Pfam" id="PF01120">
    <property type="entry name" value="Alpha_L_fucos"/>
    <property type="match status" value="1"/>
</dbReference>
<sequence length="756" mass="84979">MFPKLHISILISALFLGGLTATGDQGLPSADRIEIYKTIGDVELKLHIFEPPGHDTSHKTPAIVFFHGGGWRGGGYTHFSGQCEYLAERGMVAMTASYRTEKGHGTTPQECVKDAKSAIRWVRAHADELGIDPNRIAAGGGSAGGHMAAATATLRKYDEEGEDTAISCVPDALVLLNPVADNSSIGFGHNRVKEYWRDFSPLHNIGSDAPPTLILTGSLDTAFKAKSAKAYKERMSELGLRCDLIIYKGQPHAFFNRERSEKMYFQTLQDADTFLTSLGYLPNKEDADNKEIAELAAKMDGASEDGLHWRLKLSNPLPMPKEADWFEDAGLGLFMHWGPASAHYGSPWVMRRQAKDGSNRPMVIAKEYYETSMGKFTAKSYDPEPWMKAASKAGFRYAVLTSKHHDGYTLWPSAHSDLGTQTYLEGRDLLQPYADAVRNNGMKLGFYFSGVDWWLDREYMNYSWDKEKGWNFAGQPFDAQTLEALPMDIVEQKRQIAFEVMDRYRPDLWWWDSGLPVSLEETAERYNPNMLFNNRGNFHHGGVKKGTYPGAHYVTPENFHMVNWENMKLLQKLGRKWEVCMNFNRGKGWFYEGRTGDSEHVGGLEGILFALARVRCWGGNMLLNIKPREDGTLPEANYDAFAKMGRWMEWGAVSMFEVEGTHFPEESNVPVTTSKDGGIWYLHARPGESQWQKGAFYEHCEPGKPIRVNNVPRITSAKSLRTGEAVPFRYEAGTLMINNPSAGPDGLHEVIEIRFL</sequence>
<keyword evidence="3" id="KW-0732">Signal</keyword>
<dbReference type="EMBL" id="JAENIL010000004">
    <property type="protein sequence ID" value="MBK1875889.1"/>
    <property type="molecule type" value="Genomic_DNA"/>
</dbReference>
<evidence type="ECO:0000256" key="5">
    <source>
        <dbReference type="ARBA" id="ARBA00023295"/>
    </source>
</evidence>
<evidence type="ECO:0000313" key="9">
    <source>
        <dbReference type="Proteomes" id="UP000617628"/>
    </source>
</evidence>
<dbReference type="SUPFAM" id="SSF53474">
    <property type="entry name" value="alpha/beta-Hydrolases"/>
    <property type="match status" value="1"/>
</dbReference>
<dbReference type="InterPro" id="IPR057739">
    <property type="entry name" value="Glyco_hydro_29_N"/>
</dbReference>
<feature type="domain" description="Glycoside hydrolase family 29 N-terminal" evidence="6">
    <location>
        <begin position="323"/>
        <end position="649"/>
    </location>
</feature>
<dbReference type="GO" id="GO:0005764">
    <property type="term" value="C:lysosome"/>
    <property type="evidence" value="ECO:0007669"/>
    <property type="project" value="TreeGrafter"/>
</dbReference>
<proteinExistence type="inferred from homology"/>
<dbReference type="AlphaFoldDB" id="A0A934RXW0"/>
<dbReference type="Pfam" id="PF20434">
    <property type="entry name" value="BD-FAE"/>
    <property type="match status" value="1"/>
</dbReference>
<protein>
    <recommendedName>
        <fullName evidence="2">alpha-L-fucosidase</fullName>
        <ecNumber evidence="2">3.2.1.51</ecNumber>
    </recommendedName>
</protein>
<dbReference type="GO" id="GO:0016139">
    <property type="term" value="P:glycoside catabolic process"/>
    <property type="evidence" value="ECO:0007669"/>
    <property type="project" value="TreeGrafter"/>
</dbReference>
<gene>
    <name evidence="8" type="ORF">JIN87_03355</name>
</gene>
<evidence type="ECO:0000256" key="3">
    <source>
        <dbReference type="ARBA" id="ARBA00022729"/>
    </source>
</evidence>
<dbReference type="InterPro" id="IPR017853">
    <property type="entry name" value="GH"/>
</dbReference>
<dbReference type="GO" id="GO:0006004">
    <property type="term" value="P:fucose metabolic process"/>
    <property type="evidence" value="ECO:0007669"/>
    <property type="project" value="TreeGrafter"/>
</dbReference>
<dbReference type="RefSeq" id="WP_200354104.1">
    <property type="nucleotide sequence ID" value="NZ_JAENIL010000004.1"/>
</dbReference>
<feature type="domain" description="BD-FAE-like" evidence="7">
    <location>
        <begin position="48"/>
        <end position="233"/>
    </location>
</feature>
<evidence type="ECO:0000256" key="4">
    <source>
        <dbReference type="ARBA" id="ARBA00022801"/>
    </source>
</evidence>
<keyword evidence="4" id="KW-0378">Hydrolase</keyword>
<dbReference type="Proteomes" id="UP000617628">
    <property type="component" value="Unassembled WGS sequence"/>
</dbReference>
<evidence type="ECO:0000256" key="1">
    <source>
        <dbReference type="ARBA" id="ARBA00007951"/>
    </source>
</evidence>
<organism evidence="8 9">
    <name type="scientific">Pelagicoccus mobilis</name>
    <dbReference type="NCBI Taxonomy" id="415221"/>
    <lineage>
        <taxon>Bacteria</taxon>
        <taxon>Pseudomonadati</taxon>
        <taxon>Verrucomicrobiota</taxon>
        <taxon>Opitutia</taxon>
        <taxon>Puniceicoccales</taxon>
        <taxon>Pelagicoccaceae</taxon>
        <taxon>Pelagicoccus</taxon>
    </lineage>
</organism>
<dbReference type="InterPro" id="IPR029058">
    <property type="entry name" value="AB_hydrolase_fold"/>
</dbReference>
<dbReference type="Gene3D" id="3.20.20.80">
    <property type="entry name" value="Glycosidases"/>
    <property type="match status" value="1"/>
</dbReference>
<name>A0A934RXW0_9BACT</name>
<keyword evidence="5" id="KW-0326">Glycosidase</keyword>
<dbReference type="SUPFAM" id="SSF51445">
    <property type="entry name" value="(Trans)glycosidases"/>
    <property type="match status" value="1"/>
</dbReference>
<reference evidence="8" key="1">
    <citation type="submission" date="2021-01" db="EMBL/GenBank/DDBJ databases">
        <title>Modified the classification status of verrucomicrobia.</title>
        <authorList>
            <person name="Feng X."/>
        </authorList>
    </citation>
    <scope>NUCLEOTIDE SEQUENCE</scope>
    <source>
        <strain evidence="8">KCTC 13126</strain>
    </source>
</reference>
<evidence type="ECO:0000259" key="6">
    <source>
        <dbReference type="Pfam" id="PF01120"/>
    </source>
</evidence>
<dbReference type="PANTHER" id="PTHR10030">
    <property type="entry name" value="ALPHA-L-FUCOSIDASE"/>
    <property type="match status" value="1"/>
</dbReference>
<comment type="caution">
    <text evidence="8">The sequence shown here is derived from an EMBL/GenBank/DDBJ whole genome shotgun (WGS) entry which is preliminary data.</text>
</comment>
<dbReference type="EC" id="3.2.1.51" evidence="2"/>